<dbReference type="AlphaFoldDB" id="A0A7J7MJM2"/>
<dbReference type="Proteomes" id="UP000541444">
    <property type="component" value="Unassembled WGS sequence"/>
</dbReference>
<dbReference type="InterPro" id="IPR024420">
    <property type="entry name" value="TRAPP_III_complex_Trs85"/>
</dbReference>
<name>A0A7J7MJM2_9MAGN</name>
<sequence>MYTFSSIESQIRVLGDYAFMLRDYELALPNYRLLSTDYKLGKSWKCYAGAQGITYFMLDKSRKDAEYCMESAFTTYLKLGSSGQQNVTRCGLWWTEMLKAREQYKEAAGVYFRIFNEEPS</sequence>
<dbReference type="GO" id="GO:1990072">
    <property type="term" value="C:TRAPPIII protein complex"/>
    <property type="evidence" value="ECO:0007669"/>
    <property type="project" value="TreeGrafter"/>
</dbReference>
<dbReference type="Pfam" id="PF12739">
    <property type="entry name" value="TRAPPC-Trs85"/>
    <property type="match status" value="1"/>
</dbReference>
<comment type="caution">
    <text evidence="1">The sequence shown here is derived from an EMBL/GenBank/DDBJ whole genome shotgun (WGS) entry which is preliminary data.</text>
</comment>
<dbReference type="PANTHER" id="PTHR12975:SF6">
    <property type="entry name" value="TRAFFICKING PROTEIN PARTICLE COMPLEX SUBUNIT 8"/>
    <property type="match status" value="1"/>
</dbReference>
<organism evidence="1 2">
    <name type="scientific">Kingdonia uniflora</name>
    <dbReference type="NCBI Taxonomy" id="39325"/>
    <lineage>
        <taxon>Eukaryota</taxon>
        <taxon>Viridiplantae</taxon>
        <taxon>Streptophyta</taxon>
        <taxon>Embryophyta</taxon>
        <taxon>Tracheophyta</taxon>
        <taxon>Spermatophyta</taxon>
        <taxon>Magnoliopsida</taxon>
        <taxon>Ranunculales</taxon>
        <taxon>Circaeasteraceae</taxon>
        <taxon>Kingdonia</taxon>
    </lineage>
</organism>
<evidence type="ECO:0000313" key="1">
    <source>
        <dbReference type="EMBL" id="KAF6154928.1"/>
    </source>
</evidence>
<proteinExistence type="predicted"/>
<evidence type="ECO:0000313" key="2">
    <source>
        <dbReference type="Proteomes" id="UP000541444"/>
    </source>
</evidence>
<keyword evidence="2" id="KW-1185">Reference proteome</keyword>
<dbReference type="PANTHER" id="PTHR12975">
    <property type="entry name" value="TRANSPORT PROTEIN TRAPP"/>
    <property type="match status" value="1"/>
</dbReference>
<dbReference type="EMBL" id="JACGCM010001448">
    <property type="protein sequence ID" value="KAF6154928.1"/>
    <property type="molecule type" value="Genomic_DNA"/>
</dbReference>
<dbReference type="OrthoDB" id="437922at2759"/>
<protein>
    <submittedName>
        <fullName evidence="1">Uncharacterized protein</fullName>
    </submittedName>
</protein>
<accession>A0A7J7MJM2</accession>
<reference evidence="1 2" key="1">
    <citation type="journal article" date="2020" name="IScience">
        <title>Genome Sequencing of the Endangered Kingdonia uniflora (Circaeasteraceae, Ranunculales) Reveals Potential Mechanisms of Evolutionary Specialization.</title>
        <authorList>
            <person name="Sun Y."/>
            <person name="Deng T."/>
            <person name="Zhang A."/>
            <person name="Moore M.J."/>
            <person name="Landis J.B."/>
            <person name="Lin N."/>
            <person name="Zhang H."/>
            <person name="Zhang X."/>
            <person name="Huang J."/>
            <person name="Zhang X."/>
            <person name="Sun H."/>
            <person name="Wang H."/>
        </authorList>
    </citation>
    <scope>NUCLEOTIDE SEQUENCE [LARGE SCALE GENOMIC DNA]</scope>
    <source>
        <strain evidence="1">TB1705</strain>
        <tissue evidence="1">Leaf</tissue>
    </source>
</reference>
<gene>
    <name evidence="1" type="ORF">GIB67_018365</name>
</gene>